<feature type="domain" description="DUF4326" evidence="1">
    <location>
        <begin position="112"/>
        <end position="189"/>
    </location>
</feature>
<sequence>MATVLILYPSLFNCYSKFARKVGKITSSLDAFILTYHQDSNGFIERYCQDFGVTCRVRNSMGEGSVTHAIIFDDGEEFVEETIKIKASGIPVRRIKIFITRVINIKVEAEYQNQKSTPYYEYIGRGSYWGNPYSIYEDGDDRDEVIRKFKYDFDYEKFPNITKSEVFKLKGKRLGCFCKPEACHGDVLADFLNSWDDGE</sequence>
<reference evidence="4" key="1">
    <citation type="journal article" date="2019" name="Int. J. Syst. Evol. Microbiol.">
        <title>The Global Catalogue of Microorganisms (GCM) 10K type strain sequencing project: providing services to taxonomists for standard genome sequencing and annotation.</title>
        <authorList>
            <consortium name="The Broad Institute Genomics Platform"/>
            <consortium name="The Broad Institute Genome Sequencing Center for Infectious Disease"/>
            <person name="Wu L."/>
            <person name="Ma J."/>
        </authorList>
    </citation>
    <scope>NUCLEOTIDE SEQUENCE [LARGE SCALE GENOMIC DNA]</scope>
    <source>
        <strain evidence="4">CGMCC 1.10992</strain>
    </source>
</reference>
<evidence type="ECO:0000259" key="2">
    <source>
        <dbReference type="Pfam" id="PF22565"/>
    </source>
</evidence>
<evidence type="ECO:0000259" key="1">
    <source>
        <dbReference type="Pfam" id="PF14216"/>
    </source>
</evidence>
<dbReference type="EMBL" id="JBHUHT010000007">
    <property type="protein sequence ID" value="MFD2095005.1"/>
    <property type="molecule type" value="Genomic_DNA"/>
</dbReference>
<dbReference type="Proteomes" id="UP001597380">
    <property type="component" value="Unassembled WGS sequence"/>
</dbReference>
<dbReference type="RefSeq" id="WP_345337942.1">
    <property type="nucleotide sequence ID" value="NZ_BAABLI010000004.1"/>
</dbReference>
<dbReference type="InterPro" id="IPR025475">
    <property type="entry name" value="DUF4326"/>
</dbReference>
<feature type="domain" description="Minimal SLOG" evidence="2">
    <location>
        <begin position="1"/>
        <end position="103"/>
    </location>
</feature>
<dbReference type="InterPro" id="IPR054452">
    <property type="entry name" value="mSLOG_dom"/>
</dbReference>
<gene>
    <name evidence="3" type="ORF">ACFSJ3_03350</name>
</gene>
<dbReference type="Pfam" id="PF22565">
    <property type="entry name" value="mSLOG"/>
    <property type="match status" value="1"/>
</dbReference>
<dbReference type="Pfam" id="PF14216">
    <property type="entry name" value="DUF4326"/>
    <property type="match status" value="1"/>
</dbReference>
<keyword evidence="4" id="KW-1185">Reference proteome</keyword>
<protein>
    <submittedName>
        <fullName evidence="3">DUF4326 domain-containing protein</fullName>
    </submittedName>
</protein>
<evidence type="ECO:0000313" key="4">
    <source>
        <dbReference type="Proteomes" id="UP001597380"/>
    </source>
</evidence>
<name>A0ABW4XJU1_9GAMM</name>
<accession>A0ABW4XJU1</accession>
<proteinExistence type="predicted"/>
<evidence type="ECO:0000313" key="3">
    <source>
        <dbReference type="EMBL" id="MFD2095005.1"/>
    </source>
</evidence>
<organism evidence="3 4">
    <name type="scientific">Corallincola platygyrae</name>
    <dbReference type="NCBI Taxonomy" id="1193278"/>
    <lineage>
        <taxon>Bacteria</taxon>
        <taxon>Pseudomonadati</taxon>
        <taxon>Pseudomonadota</taxon>
        <taxon>Gammaproteobacteria</taxon>
        <taxon>Alteromonadales</taxon>
        <taxon>Psychromonadaceae</taxon>
        <taxon>Corallincola</taxon>
    </lineage>
</organism>
<comment type="caution">
    <text evidence="3">The sequence shown here is derived from an EMBL/GenBank/DDBJ whole genome shotgun (WGS) entry which is preliminary data.</text>
</comment>